<reference evidence="2 3" key="1">
    <citation type="submission" date="2021-03" db="EMBL/GenBank/DDBJ databases">
        <authorList>
            <person name="Peeters C."/>
        </authorList>
    </citation>
    <scope>NUCLEOTIDE SEQUENCE [LARGE SCALE GENOMIC DNA]</scope>
    <source>
        <strain evidence="2 3">LMG 26411</strain>
    </source>
</reference>
<name>A0ABM8TP14_9BURK</name>
<keyword evidence="3" id="KW-1185">Reference proteome</keyword>
<evidence type="ECO:0000256" key="1">
    <source>
        <dbReference type="SAM" id="SignalP"/>
    </source>
</evidence>
<keyword evidence="1" id="KW-0732">Signal</keyword>
<feature type="signal peptide" evidence="1">
    <location>
        <begin position="1"/>
        <end position="23"/>
    </location>
</feature>
<organism evidence="2 3">
    <name type="scientific">Cupriavidus numazuensis</name>
    <dbReference type="NCBI Taxonomy" id="221992"/>
    <lineage>
        <taxon>Bacteria</taxon>
        <taxon>Pseudomonadati</taxon>
        <taxon>Pseudomonadota</taxon>
        <taxon>Betaproteobacteria</taxon>
        <taxon>Burkholderiales</taxon>
        <taxon>Burkholderiaceae</taxon>
        <taxon>Cupriavidus</taxon>
    </lineage>
</organism>
<dbReference type="PROSITE" id="PS51257">
    <property type="entry name" value="PROKAR_LIPOPROTEIN"/>
    <property type="match status" value="1"/>
</dbReference>
<evidence type="ECO:0000313" key="2">
    <source>
        <dbReference type="EMBL" id="CAG2156736.1"/>
    </source>
</evidence>
<accession>A0ABM8TP14</accession>
<dbReference type="EMBL" id="CAJPVI010000038">
    <property type="protein sequence ID" value="CAG2156736.1"/>
    <property type="molecule type" value="Genomic_DNA"/>
</dbReference>
<proteinExistence type="predicted"/>
<dbReference type="Proteomes" id="UP000672657">
    <property type="component" value="Unassembled WGS sequence"/>
</dbReference>
<comment type="caution">
    <text evidence="2">The sequence shown here is derived from an EMBL/GenBank/DDBJ whole genome shotgun (WGS) entry which is preliminary data.</text>
</comment>
<evidence type="ECO:0008006" key="4">
    <source>
        <dbReference type="Google" id="ProtNLM"/>
    </source>
</evidence>
<sequence>MRSRKSGGARVIWLMLCCLGLSACIQAPIQRYEGSHAMRDGRGGARETVDGIDIWTRGEPSGPYEVLAYTTVESPEGWIGGRILLSRVAERVRAAGGDAAGLGAERSRVDSTPVDRGRSMLESLRMVEITIVRYRSRPRVDGSRQMGWPKLTKLTESVSAAS</sequence>
<feature type="chain" id="PRO_5046025372" description="Lipoprotein" evidence="1">
    <location>
        <begin position="24"/>
        <end position="162"/>
    </location>
</feature>
<gene>
    <name evidence="2" type="ORF">LMG26411_05341</name>
</gene>
<evidence type="ECO:0000313" key="3">
    <source>
        <dbReference type="Proteomes" id="UP000672657"/>
    </source>
</evidence>
<protein>
    <recommendedName>
        <fullName evidence="4">Lipoprotein</fullName>
    </recommendedName>
</protein>